<evidence type="ECO:0000313" key="3">
    <source>
        <dbReference type="Proteomes" id="UP000008021"/>
    </source>
</evidence>
<dbReference type="HOGENOM" id="CLU_1654951_0_0_1"/>
<dbReference type="EnsemblPlants" id="OMERI02G32960.1">
    <property type="protein sequence ID" value="OMERI02G32960.1"/>
    <property type="gene ID" value="OMERI02G32960"/>
</dbReference>
<dbReference type="STRING" id="40149.A0A0E0CS89"/>
<evidence type="ECO:0000256" key="1">
    <source>
        <dbReference type="SAM" id="MobiDB-lite"/>
    </source>
</evidence>
<evidence type="ECO:0000313" key="2">
    <source>
        <dbReference type="EnsemblPlants" id="OMERI02G32960.1"/>
    </source>
</evidence>
<feature type="compositionally biased region" description="Low complexity" evidence="1">
    <location>
        <begin position="129"/>
        <end position="143"/>
    </location>
</feature>
<proteinExistence type="predicted"/>
<name>A0A0E0CS89_9ORYZ</name>
<dbReference type="Gramene" id="OMERI02G32960.1">
    <property type="protein sequence ID" value="OMERI02G32960.1"/>
    <property type="gene ID" value="OMERI02G32960"/>
</dbReference>
<feature type="region of interest" description="Disordered" evidence="1">
    <location>
        <begin position="1"/>
        <end position="160"/>
    </location>
</feature>
<reference evidence="2" key="1">
    <citation type="submission" date="2015-04" db="UniProtKB">
        <authorList>
            <consortium name="EnsemblPlants"/>
        </authorList>
    </citation>
    <scope>IDENTIFICATION</scope>
</reference>
<sequence length="160" mass="16909">MHGRSLRSRATREATRGHPAAGLLSLASSASPSPEQPPAKPDGANDGSGRAFYPLQHSAVGAPTGNRQRGGDASRRLRRHRRPEVAVRALLLADLAPLPAARSGRSGAATPHQRRTRRQLGQSWRWWRRPTAADAAPAGAVGARAEEATSPTAGTRQRAG</sequence>
<keyword evidence="3" id="KW-1185">Reference proteome</keyword>
<dbReference type="Proteomes" id="UP000008021">
    <property type="component" value="Chromosome 2"/>
</dbReference>
<feature type="compositionally biased region" description="Polar residues" evidence="1">
    <location>
        <begin position="150"/>
        <end position="160"/>
    </location>
</feature>
<feature type="compositionally biased region" description="Low complexity" evidence="1">
    <location>
        <begin position="19"/>
        <end position="33"/>
    </location>
</feature>
<organism evidence="2">
    <name type="scientific">Oryza meridionalis</name>
    <dbReference type="NCBI Taxonomy" id="40149"/>
    <lineage>
        <taxon>Eukaryota</taxon>
        <taxon>Viridiplantae</taxon>
        <taxon>Streptophyta</taxon>
        <taxon>Embryophyta</taxon>
        <taxon>Tracheophyta</taxon>
        <taxon>Spermatophyta</taxon>
        <taxon>Magnoliopsida</taxon>
        <taxon>Liliopsida</taxon>
        <taxon>Poales</taxon>
        <taxon>Poaceae</taxon>
        <taxon>BOP clade</taxon>
        <taxon>Oryzoideae</taxon>
        <taxon>Oryzeae</taxon>
        <taxon>Oryzinae</taxon>
        <taxon>Oryza</taxon>
    </lineage>
</organism>
<accession>A0A0E0CS89</accession>
<protein>
    <submittedName>
        <fullName evidence="2">Uncharacterized protein</fullName>
    </submittedName>
</protein>
<reference evidence="2" key="2">
    <citation type="submission" date="2018-05" db="EMBL/GenBank/DDBJ databases">
        <title>OmerRS3 (Oryza meridionalis Reference Sequence Version 3).</title>
        <authorList>
            <person name="Zhang J."/>
            <person name="Kudrna D."/>
            <person name="Lee S."/>
            <person name="Talag J."/>
            <person name="Welchert J."/>
            <person name="Wing R.A."/>
        </authorList>
    </citation>
    <scope>NUCLEOTIDE SEQUENCE [LARGE SCALE GENOMIC DNA]</scope>
    <source>
        <strain evidence="2">cv. OR44</strain>
    </source>
</reference>
<dbReference type="AlphaFoldDB" id="A0A0E0CS89"/>
<feature type="compositionally biased region" description="Low complexity" evidence="1">
    <location>
        <begin position="89"/>
        <end position="101"/>
    </location>
</feature>